<feature type="compositionally biased region" description="Basic and acidic residues" evidence="1">
    <location>
        <begin position="28"/>
        <end position="45"/>
    </location>
</feature>
<feature type="region of interest" description="Disordered" evidence="1">
    <location>
        <begin position="1"/>
        <end position="46"/>
    </location>
</feature>
<accession>A0A699SNL9</accession>
<dbReference type="AlphaFoldDB" id="A0A699SNL9"/>
<feature type="non-terminal residue" evidence="2">
    <location>
        <position position="1"/>
    </location>
</feature>
<protein>
    <submittedName>
        <fullName evidence="2">Uncharacterized protein</fullName>
    </submittedName>
</protein>
<name>A0A699SNL9_TANCI</name>
<organism evidence="2">
    <name type="scientific">Tanacetum cinerariifolium</name>
    <name type="common">Dalmatian daisy</name>
    <name type="synonym">Chrysanthemum cinerariifolium</name>
    <dbReference type="NCBI Taxonomy" id="118510"/>
    <lineage>
        <taxon>Eukaryota</taxon>
        <taxon>Viridiplantae</taxon>
        <taxon>Streptophyta</taxon>
        <taxon>Embryophyta</taxon>
        <taxon>Tracheophyta</taxon>
        <taxon>Spermatophyta</taxon>
        <taxon>Magnoliopsida</taxon>
        <taxon>eudicotyledons</taxon>
        <taxon>Gunneridae</taxon>
        <taxon>Pentapetalae</taxon>
        <taxon>asterids</taxon>
        <taxon>campanulids</taxon>
        <taxon>Asterales</taxon>
        <taxon>Asteraceae</taxon>
        <taxon>Asteroideae</taxon>
        <taxon>Anthemideae</taxon>
        <taxon>Anthemidinae</taxon>
        <taxon>Tanacetum</taxon>
    </lineage>
</organism>
<comment type="caution">
    <text evidence="2">The sequence shown here is derived from an EMBL/GenBank/DDBJ whole genome shotgun (WGS) entry which is preliminary data.</text>
</comment>
<feature type="compositionally biased region" description="Polar residues" evidence="1">
    <location>
        <begin position="1"/>
        <end position="12"/>
    </location>
</feature>
<gene>
    <name evidence="2" type="ORF">Tci_871052</name>
</gene>
<dbReference type="EMBL" id="BKCJ011176089">
    <property type="protein sequence ID" value="GFC99082.1"/>
    <property type="molecule type" value="Genomic_DNA"/>
</dbReference>
<evidence type="ECO:0000313" key="2">
    <source>
        <dbReference type="EMBL" id="GFC99082.1"/>
    </source>
</evidence>
<evidence type="ECO:0000256" key="1">
    <source>
        <dbReference type="SAM" id="MobiDB-lite"/>
    </source>
</evidence>
<reference evidence="2" key="1">
    <citation type="journal article" date="2019" name="Sci. Rep.">
        <title>Draft genome of Tanacetum cinerariifolium, the natural source of mosquito coil.</title>
        <authorList>
            <person name="Yamashiro T."/>
            <person name="Shiraishi A."/>
            <person name="Satake H."/>
            <person name="Nakayama K."/>
        </authorList>
    </citation>
    <scope>NUCLEOTIDE SEQUENCE</scope>
</reference>
<proteinExistence type="predicted"/>
<feature type="compositionally biased region" description="Low complexity" evidence="1">
    <location>
        <begin position="13"/>
        <end position="26"/>
    </location>
</feature>
<sequence>NAISSTNNIRQSNGVNNGDVNRMNNNKPRQEYRRKQNKVVEDSRKTANKYSVLDSLPEDNDQELQMLKEIMIVDNFLDKKMQPTVNEAIPWSKDKGGIAQDMNDNVINGIEGRVLNDDSYGV</sequence>